<organism evidence="1 2">
    <name type="scientific">Microbacterium phage Pumpernickel</name>
    <dbReference type="NCBI Taxonomy" id="2885983"/>
    <lineage>
        <taxon>Viruses</taxon>
        <taxon>Duplodnaviria</taxon>
        <taxon>Heunggongvirae</taxon>
        <taxon>Uroviricota</taxon>
        <taxon>Caudoviricetes</taxon>
        <taxon>Pumpernickelvirus</taxon>
        <taxon>Pumpernickelvirus pumpernickel</taxon>
    </lineage>
</organism>
<dbReference type="RefSeq" id="YP_010755254.1">
    <property type="nucleotide sequence ID" value="NC_073468.1"/>
</dbReference>
<keyword evidence="2" id="KW-1185">Reference proteome</keyword>
<reference evidence="1" key="1">
    <citation type="submission" date="2021-09" db="EMBL/GenBank/DDBJ databases">
        <authorList>
            <person name="Andersen S.H."/>
            <person name="Beall E.A."/>
            <person name="Cappelle B."/>
            <person name="Falteisek K.J."/>
            <person name="Fenske B.A."/>
            <person name="Gansluckner N.W."/>
            <person name="Gilbertson S.M."/>
            <person name="Krings K.J."/>
            <person name="Mobeck M."/>
            <person name="Odeku J.O."/>
            <person name="Poncelet M.E."/>
            <person name="Rohr J.R."/>
            <person name="Rolands L."/>
            <person name="Whipple C.D."/>
            <person name="Whipple E.M."/>
            <person name="Spring A.M."/>
            <person name="Klyczek K."/>
            <person name="Garlena R.A."/>
            <person name="Russell D.A."/>
            <person name="Pope W.H."/>
            <person name="Jacobs-Sera D."/>
            <person name="Hatfull G.F."/>
        </authorList>
    </citation>
    <scope>NUCLEOTIDE SEQUENCE</scope>
</reference>
<accession>A0AAE8Y7A7</accession>
<proteinExistence type="predicted"/>
<dbReference type="EMBL" id="OK040790">
    <property type="protein sequence ID" value="UDL16014.1"/>
    <property type="molecule type" value="Genomic_DNA"/>
</dbReference>
<dbReference type="GeneID" id="80019905"/>
<evidence type="ECO:0000313" key="1">
    <source>
        <dbReference type="EMBL" id="UDL16014.1"/>
    </source>
</evidence>
<dbReference type="Proteomes" id="UP000827768">
    <property type="component" value="Segment"/>
</dbReference>
<evidence type="ECO:0000313" key="2">
    <source>
        <dbReference type="Proteomes" id="UP000827768"/>
    </source>
</evidence>
<sequence>MTEKLEVRTEYICEVCDKVEVLTEDEAYDGGWDYPPFMGIWGVVSPRTCGGCGIQDTLWWKVMMENITDSALLSEQHLKTLERIKKEDEEHNG</sequence>
<gene>
    <name evidence="1" type="primary">264</name>
    <name evidence="1" type="ORF">SEA_PUMPERNICKEL_264</name>
</gene>
<protein>
    <submittedName>
        <fullName evidence="1">Uncharacterized protein</fullName>
    </submittedName>
</protein>
<name>A0AAE8Y7A7_9CAUD</name>
<dbReference type="KEGG" id="vg:80019905"/>